<dbReference type="GO" id="GO:0006526">
    <property type="term" value="P:L-arginine biosynthetic process"/>
    <property type="evidence" value="ECO:0007669"/>
    <property type="project" value="TreeGrafter"/>
</dbReference>
<gene>
    <name evidence="4" type="primary">LOC106175182</name>
</gene>
<evidence type="ECO:0000313" key="3">
    <source>
        <dbReference type="Proteomes" id="UP000085678"/>
    </source>
</evidence>
<dbReference type="GO" id="GO:0004042">
    <property type="term" value="F:L-glutamate N-acetyltransferase activity"/>
    <property type="evidence" value="ECO:0007669"/>
    <property type="project" value="TreeGrafter"/>
</dbReference>
<dbReference type="InParanoid" id="A0A1S3JQV7"/>
<dbReference type="SUPFAM" id="SSF53633">
    <property type="entry name" value="Carbamate kinase-like"/>
    <property type="match status" value="1"/>
</dbReference>
<evidence type="ECO:0000313" key="4">
    <source>
        <dbReference type="RefSeq" id="XP_013412506.1"/>
    </source>
</evidence>
<dbReference type="AlphaFoldDB" id="A0A1S3JQV7"/>
<dbReference type="PANTHER" id="PTHR23342:SF0">
    <property type="entry name" value="N-ACETYLGLUTAMATE SYNTHASE, MITOCHONDRIAL"/>
    <property type="match status" value="1"/>
</dbReference>
<protein>
    <submittedName>
        <fullName evidence="4">N-acetylglutamate synthase, mitochondrial</fullName>
    </submittedName>
</protein>
<dbReference type="OrthoDB" id="438291at2759"/>
<sequence length="523" mass="59212">MKILTHQTSSVWARRMRCLQLISSDTAENKAALFPTPGRAMLWRDKLNRLRQVRPYSIKCNSPDGEMKEEYVSHIIQPNKYATMQVNMMNRAPQDLKRFLEKVGTDAKQARYWLKEFQRQSDPHSPFAVIQIEESIFSESELLESLASSLSFLHRNDMKVVLVHGSSLSDSLGSSSLEALQKHRAQLSSNSMLLASCLESHGAPSRPLFVGTNVLQAQMEGTMHSSIQKVEKGPISWCFQSGHIPILLSVGETQSGQIVPLDLTHTTEQLSLALKPFKVMLLNSTGGFYNENGEVIPNVNLPLDLETCNSKPWCDIRKVQQISSLLHSLPAQSSVVITSAGAILTELFTHQGFGTLFKITEPIHMHTSFDEVDRERLLALFNRSFGKDLNENYFNFIEKRLNTLYLSEKYNAAAVITNESEVKVPYLDKFAVSLQSQGQGTSEMLWDCIRRDFDSLFWRSRSKNMINPWYFRRSEGSWSNGAWIVFWYGISEHKMTSSLIDFALSLSSSFKETGTGEDNTLVE</sequence>
<name>A0A1S3JQV7_LINAN</name>
<reference evidence="4" key="1">
    <citation type="submission" date="2025-08" db="UniProtKB">
        <authorList>
            <consortium name="RefSeq"/>
        </authorList>
    </citation>
    <scope>IDENTIFICATION</scope>
    <source>
        <tissue evidence="4">Gonads</tissue>
    </source>
</reference>
<keyword evidence="1" id="KW-0808">Transferase</keyword>
<feature type="domain" description="N-acetyltransferase" evidence="2">
    <location>
        <begin position="361"/>
        <end position="511"/>
    </location>
</feature>
<dbReference type="GO" id="GO:0005759">
    <property type="term" value="C:mitochondrial matrix"/>
    <property type="evidence" value="ECO:0007669"/>
    <property type="project" value="TreeGrafter"/>
</dbReference>
<dbReference type="GO" id="GO:0006536">
    <property type="term" value="P:glutamate metabolic process"/>
    <property type="evidence" value="ECO:0007669"/>
    <property type="project" value="TreeGrafter"/>
</dbReference>
<proteinExistence type="predicted"/>
<dbReference type="Gene3D" id="3.40.1160.10">
    <property type="entry name" value="Acetylglutamate kinase-like"/>
    <property type="match status" value="1"/>
</dbReference>
<dbReference type="PROSITE" id="PS51731">
    <property type="entry name" value="GNAT_NAGS"/>
    <property type="match status" value="1"/>
</dbReference>
<dbReference type="Pfam" id="PF04768">
    <property type="entry name" value="NAT"/>
    <property type="match status" value="1"/>
</dbReference>
<evidence type="ECO:0000256" key="1">
    <source>
        <dbReference type="ARBA" id="ARBA00022679"/>
    </source>
</evidence>
<evidence type="ECO:0000259" key="2">
    <source>
        <dbReference type="PROSITE" id="PS51731"/>
    </source>
</evidence>
<dbReference type="PANTHER" id="PTHR23342">
    <property type="entry name" value="N-ACETYLGLUTAMATE SYNTHASE"/>
    <property type="match status" value="1"/>
</dbReference>
<dbReference type="InterPro" id="IPR006855">
    <property type="entry name" value="Vertebrate-like_GNAT_dom"/>
</dbReference>
<dbReference type="CDD" id="cd04265">
    <property type="entry name" value="DUF619-NAGS-U"/>
    <property type="match status" value="1"/>
</dbReference>
<dbReference type="RefSeq" id="XP_013412506.1">
    <property type="nucleotide sequence ID" value="XM_013557052.1"/>
</dbReference>
<dbReference type="GeneID" id="106175182"/>
<keyword evidence="3" id="KW-1185">Reference proteome</keyword>
<dbReference type="Proteomes" id="UP000085678">
    <property type="component" value="Unplaced"/>
</dbReference>
<dbReference type="InterPro" id="IPR036393">
    <property type="entry name" value="AceGlu_kinase-like_sf"/>
</dbReference>
<accession>A0A1S3JQV7</accession>
<dbReference type="KEGG" id="lak:106175182"/>
<organism evidence="3 4">
    <name type="scientific">Lingula anatina</name>
    <name type="common">Brachiopod</name>
    <name type="synonym">Lingula unguis</name>
    <dbReference type="NCBI Taxonomy" id="7574"/>
    <lineage>
        <taxon>Eukaryota</taxon>
        <taxon>Metazoa</taxon>
        <taxon>Spiralia</taxon>
        <taxon>Lophotrochozoa</taxon>
        <taxon>Brachiopoda</taxon>
        <taxon>Linguliformea</taxon>
        <taxon>Lingulata</taxon>
        <taxon>Lingulida</taxon>
        <taxon>Linguloidea</taxon>
        <taxon>Lingulidae</taxon>
        <taxon>Lingula</taxon>
    </lineage>
</organism>
<dbReference type="STRING" id="7574.A0A1S3JQV7"/>
<dbReference type="Gene3D" id="3.40.630.30">
    <property type="match status" value="1"/>
</dbReference>